<dbReference type="OrthoDB" id="2145869at2759"/>
<protein>
    <recommendedName>
        <fullName evidence="4">PH domain-containing protein</fullName>
    </recommendedName>
</protein>
<comment type="caution">
    <text evidence="2">The sequence shown here is derived from an EMBL/GenBank/DDBJ whole genome shotgun (WGS) entry which is preliminary data.</text>
</comment>
<feature type="region of interest" description="Disordered" evidence="1">
    <location>
        <begin position="228"/>
        <end position="279"/>
    </location>
</feature>
<dbReference type="Proteomes" id="UP000320333">
    <property type="component" value="Unassembled WGS sequence"/>
</dbReference>
<feature type="region of interest" description="Disordered" evidence="1">
    <location>
        <begin position="887"/>
        <end position="916"/>
    </location>
</feature>
<feature type="region of interest" description="Disordered" evidence="1">
    <location>
        <begin position="567"/>
        <end position="647"/>
    </location>
</feature>
<feature type="compositionally biased region" description="Polar residues" evidence="1">
    <location>
        <begin position="760"/>
        <end position="769"/>
    </location>
</feature>
<keyword evidence="3" id="KW-1185">Reference proteome</keyword>
<accession>A0A507FP05</accession>
<evidence type="ECO:0000313" key="3">
    <source>
        <dbReference type="Proteomes" id="UP000320333"/>
    </source>
</evidence>
<feature type="compositionally biased region" description="Low complexity" evidence="1">
    <location>
        <begin position="1029"/>
        <end position="1041"/>
    </location>
</feature>
<feature type="compositionally biased region" description="Basic and acidic residues" evidence="1">
    <location>
        <begin position="490"/>
        <end position="501"/>
    </location>
</feature>
<feature type="compositionally biased region" description="Low complexity" evidence="1">
    <location>
        <begin position="245"/>
        <end position="255"/>
    </location>
</feature>
<feature type="compositionally biased region" description="Basic and acidic residues" evidence="1">
    <location>
        <begin position="632"/>
        <end position="647"/>
    </location>
</feature>
<gene>
    <name evidence="2" type="ORF">CcCBS67573_g01513</name>
</gene>
<feature type="compositionally biased region" description="Polar residues" evidence="1">
    <location>
        <begin position="339"/>
        <end position="350"/>
    </location>
</feature>
<feature type="compositionally biased region" description="Polar residues" evidence="1">
    <location>
        <begin position="374"/>
        <end position="397"/>
    </location>
</feature>
<sequence>MITSPYPSPALGEGPSTYPTNGQPDRGDTASSTLEYTSPIISQATLVHVQTQKRSRVAKTVMLCAPTSPRDVMTIRNELARIEAAAGVSLLDDAALLFGGTANWSNPADFHAKNIGGKLKKAKDLELEAYGHLSFAASIGHPLLIVGVNPRTYLHFSKIAYIIEESDHGMACQFSLILNTKQEFTFICNSSYDYLQWITALQEAYKTSHPFANNYGYDYDDRRSIASGRSGTSQMSYYSTNRRNTAPATTDSRARSTSRSRSRAPAQPNYGQAENYGRQQSRDVYYQQQMPSSPYSYQQQELNQRRSVPNMSARAISPGRQYYQEEEFDGGYDDMYGQSYGNRNSQQGNPQERFRRSTRPTKLYTDDSEYNDGPNGSANGYYNGSSNHQEFTQTSRNSESKPKSARRTSPTTEEVYEMTVKAYKAGLADDVDEDRTQRNSKRFSSSGRAGYPTRAGSQVRFTGEDEVAYDTRLLSSDGSSMASRQSSLQRRSEAENEDRASAKRGSPMPISQRSKSVDPRFANGRDTLESDMMNRTAAMSRQPVSPGGIPMSKRSYSIDAPYAASNLRTPSVDSRRNGSISSPGPVPMNSPAVRNQDQRQTKQQPLYSLPAFSSRNSSRDSRKVVDSLFEDGATKKEREANDKKTGNEHAKNYLLAKLFGGKQAARNDSVRSDVIPLTSSTSTKDQLVENTRINSTSSSGWAEPEYLAAVASPGDGSTKNAATVTTTTTTTSYTTVPSKTKPILEKKVRNSPEPTAVGDSPQQSRNVSPTKEEPIATKQISQGPAQTSSSKSSLKVSNQKSVPANPAPSNDNAANRTSIANSISSVGSSSSKANIAMSPYVDFMDNDIMAHLTQKRQTVPSARGATGTTASTLGLYDENGFVRLNRLPKSPLQQSGRSRDDEIDDSDSSFGAEMYTSGGVNSVGTLMMPSISQTRGVSPISRMREPDVVHKQVNVATPVIVQSGAISSAELQATFSPNVAPSTPVYMERGSSGAGGYSNNSKHITVTTTSSTYTTPTVTSVSMKEDASSAVSAVSSPSTAADGYISPRRQSNRNTKMSASSAALRESLMASLQSSSSFQNASAGKTDRERVLQAAQELAKTLEKMDPVVRSPVVGAPAANLPAASDGGNGAVRRSVGAFESLSMNGSSSKKNG</sequence>
<feature type="compositionally biased region" description="Polar residues" evidence="1">
    <location>
        <begin position="301"/>
        <end position="310"/>
    </location>
</feature>
<feature type="compositionally biased region" description="Polar residues" evidence="1">
    <location>
        <begin position="601"/>
        <end position="616"/>
    </location>
</feature>
<evidence type="ECO:0000256" key="1">
    <source>
        <dbReference type="SAM" id="MobiDB-lite"/>
    </source>
</evidence>
<dbReference type="AlphaFoldDB" id="A0A507FP05"/>
<proteinExistence type="predicted"/>
<feature type="compositionally biased region" description="Low complexity" evidence="1">
    <location>
        <begin position="291"/>
        <end position="300"/>
    </location>
</feature>
<feature type="region of interest" description="Disordered" evidence="1">
    <location>
        <begin position="291"/>
        <end position="552"/>
    </location>
</feature>
<feature type="region of interest" description="Disordered" evidence="1">
    <location>
        <begin position="712"/>
        <end position="815"/>
    </location>
</feature>
<feature type="compositionally biased region" description="Polar residues" evidence="1">
    <location>
        <begin position="778"/>
        <end position="787"/>
    </location>
</feature>
<feature type="compositionally biased region" description="Low complexity" evidence="1">
    <location>
        <begin position="723"/>
        <end position="741"/>
    </location>
</feature>
<evidence type="ECO:0000313" key="2">
    <source>
        <dbReference type="EMBL" id="TPX77198.1"/>
    </source>
</evidence>
<name>A0A507FP05_9FUNG</name>
<evidence type="ECO:0008006" key="4">
    <source>
        <dbReference type="Google" id="ProtNLM"/>
    </source>
</evidence>
<organism evidence="2 3">
    <name type="scientific">Chytriomyces confervae</name>
    <dbReference type="NCBI Taxonomy" id="246404"/>
    <lineage>
        <taxon>Eukaryota</taxon>
        <taxon>Fungi</taxon>
        <taxon>Fungi incertae sedis</taxon>
        <taxon>Chytridiomycota</taxon>
        <taxon>Chytridiomycota incertae sedis</taxon>
        <taxon>Chytridiomycetes</taxon>
        <taxon>Chytridiales</taxon>
        <taxon>Chytriomycetaceae</taxon>
        <taxon>Chytriomyces</taxon>
    </lineage>
</organism>
<feature type="compositionally biased region" description="Polar residues" evidence="1">
    <location>
        <begin position="228"/>
        <end position="244"/>
    </location>
</feature>
<feature type="compositionally biased region" description="Low complexity" evidence="1">
    <location>
        <begin position="788"/>
        <end position="815"/>
    </location>
</feature>
<dbReference type="EMBL" id="QEAP01000026">
    <property type="protein sequence ID" value="TPX77198.1"/>
    <property type="molecule type" value="Genomic_DNA"/>
</dbReference>
<feature type="region of interest" description="Disordered" evidence="1">
    <location>
        <begin position="1029"/>
        <end position="1062"/>
    </location>
</feature>
<reference evidence="2 3" key="1">
    <citation type="journal article" date="2019" name="Sci. Rep.">
        <title>Comparative genomics of chytrid fungi reveal insights into the obligate biotrophic and pathogenic lifestyle of Synchytrium endobioticum.</title>
        <authorList>
            <person name="van de Vossenberg B.T.L.H."/>
            <person name="Warris S."/>
            <person name="Nguyen H.D.T."/>
            <person name="van Gent-Pelzer M.P.E."/>
            <person name="Joly D.L."/>
            <person name="van de Geest H.C."/>
            <person name="Bonants P.J.M."/>
            <person name="Smith D.S."/>
            <person name="Levesque C.A."/>
            <person name="van der Lee T.A.J."/>
        </authorList>
    </citation>
    <scope>NUCLEOTIDE SEQUENCE [LARGE SCALE GENOMIC DNA]</scope>
    <source>
        <strain evidence="2 3">CBS 675.73</strain>
    </source>
</reference>
<feature type="compositionally biased region" description="Polar residues" evidence="1">
    <location>
        <begin position="473"/>
        <end position="489"/>
    </location>
</feature>
<feature type="region of interest" description="Disordered" evidence="1">
    <location>
        <begin position="1"/>
        <end position="32"/>
    </location>
</feature>
<feature type="compositionally biased region" description="Polar residues" evidence="1">
    <location>
        <begin position="567"/>
        <end position="582"/>
    </location>
</feature>
<dbReference type="SUPFAM" id="SSF50729">
    <property type="entry name" value="PH domain-like"/>
    <property type="match status" value="1"/>
</dbReference>
<feature type="compositionally biased region" description="Polar residues" evidence="1">
    <location>
        <begin position="1048"/>
        <end position="1061"/>
    </location>
</feature>
<feature type="compositionally biased region" description="Polar residues" evidence="1">
    <location>
        <begin position="17"/>
        <end position="32"/>
    </location>
</feature>